<dbReference type="SUPFAM" id="SSF103473">
    <property type="entry name" value="MFS general substrate transporter"/>
    <property type="match status" value="1"/>
</dbReference>
<dbReference type="RefSeq" id="WP_284222614.1">
    <property type="nucleotide sequence ID" value="NZ_BSOY01000036.1"/>
</dbReference>
<feature type="transmembrane region" description="Helical" evidence="5">
    <location>
        <begin position="399"/>
        <end position="418"/>
    </location>
</feature>
<dbReference type="InterPro" id="IPR011701">
    <property type="entry name" value="MFS"/>
</dbReference>
<gene>
    <name evidence="7" type="ORF">GCM10007859_17680</name>
</gene>
<feature type="transmembrane region" description="Helical" evidence="5">
    <location>
        <begin position="140"/>
        <end position="162"/>
    </location>
</feature>
<comment type="subcellular location">
    <subcellularLocation>
        <location evidence="1">Membrane</location>
        <topology evidence="1">Multi-pass membrane protein</topology>
    </subcellularLocation>
</comment>
<feature type="transmembrane region" description="Helical" evidence="5">
    <location>
        <begin position="327"/>
        <end position="347"/>
    </location>
</feature>
<keyword evidence="2 5" id="KW-0812">Transmembrane</keyword>
<evidence type="ECO:0000256" key="4">
    <source>
        <dbReference type="ARBA" id="ARBA00023136"/>
    </source>
</evidence>
<name>A0ABQ6BIG0_9CAUL</name>
<dbReference type="Gene3D" id="1.20.1720.10">
    <property type="entry name" value="Multidrug resistance protein D"/>
    <property type="match status" value="1"/>
</dbReference>
<evidence type="ECO:0000256" key="5">
    <source>
        <dbReference type="SAM" id="Phobius"/>
    </source>
</evidence>
<sequence length="447" mass="44718">MIAAVSGLEPRRRAVAVAAVLSSMALVVLDAGVVNLALPTIAGALQTTAGAVVLVVTAYQAAVLMALLPCGALGERFGYRRVFASGVALFTAASLLSALAPSLTWLVAARFLQGLGGAAIMSVGVALLRASVPDGRLGSAIGWNALTIALCSAAGPAVGALVLTLGDWPWLFALNLPLGLGVLFATRALPLTRGGGQAIDGLSVLLNAALFALLIAGAESLPTLPALAVGLWLTAIFALVALVRRERARTAPLIPFDLLGRRSFATAVIASVCCFAGQTAALVALPFLLHDAGLSPLETGLQMTVWPLAVAAAAAAVSRFPERTPSAWLCAAGGACLAAGLAGVALQSPDADPRSITPLLALCGLGFGLFQTPNNRTLFMAAAPERSGAAGGMQGTARLTGQTAGAVLVTLLFATTSVGATPRIALGAGAALALTAGLVSASRGRSR</sequence>
<feature type="transmembrane region" description="Helical" evidence="5">
    <location>
        <begin position="50"/>
        <end position="70"/>
    </location>
</feature>
<dbReference type="PRINTS" id="PR01036">
    <property type="entry name" value="TCRTETB"/>
</dbReference>
<dbReference type="Proteomes" id="UP001156921">
    <property type="component" value="Unassembled WGS sequence"/>
</dbReference>
<dbReference type="PANTHER" id="PTHR42718">
    <property type="entry name" value="MAJOR FACILITATOR SUPERFAMILY MULTIDRUG TRANSPORTER MFSC"/>
    <property type="match status" value="1"/>
</dbReference>
<dbReference type="CDD" id="cd17321">
    <property type="entry name" value="MFS_MMR_MDR_like"/>
    <property type="match status" value="1"/>
</dbReference>
<reference evidence="8" key="1">
    <citation type="journal article" date="2019" name="Int. J. Syst. Evol. Microbiol.">
        <title>The Global Catalogue of Microorganisms (GCM) 10K type strain sequencing project: providing services to taxonomists for standard genome sequencing and annotation.</title>
        <authorList>
            <consortium name="The Broad Institute Genomics Platform"/>
            <consortium name="The Broad Institute Genome Sequencing Center for Infectious Disease"/>
            <person name="Wu L."/>
            <person name="Ma J."/>
        </authorList>
    </citation>
    <scope>NUCLEOTIDE SEQUENCE [LARGE SCALE GENOMIC DNA]</scope>
    <source>
        <strain evidence="8">NBRC 110107</strain>
    </source>
</reference>
<dbReference type="PANTHER" id="PTHR42718:SF48">
    <property type="entry name" value="CONSERVED TWO-DOMAIN MEMBRANE PROTEIN-RELATED"/>
    <property type="match status" value="1"/>
</dbReference>
<feature type="transmembrane region" description="Helical" evidence="5">
    <location>
        <begin position="353"/>
        <end position="370"/>
    </location>
</feature>
<feature type="transmembrane region" description="Helical" evidence="5">
    <location>
        <begin position="168"/>
        <end position="186"/>
    </location>
</feature>
<evidence type="ECO:0000256" key="2">
    <source>
        <dbReference type="ARBA" id="ARBA00022692"/>
    </source>
</evidence>
<dbReference type="InterPro" id="IPR036259">
    <property type="entry name" value="MFS_trans_sf"/>
</dbReference>
<feature type="transmembrane region" description="Helical" evidence="5">
    <location>
        <begin position="301"/>
        <end position="320"/>
    </location>
</feature>
<dbReference type="EMBL" id="BSOY01000036">
    <property type="protein sequence ID" value="GLS01753.1"/>
    <property type="molecule type" value="Genomic_DNA"/>
</dbReference>
<feature type="transmembrane region" description="Helical" evidence="5">
    <location>
        <begin position="264"/>
        <end position="289"/>
    </location>
</feature>
<evidence type="ECO:0000313" key="7">
    <source>
        <dbReference type="EMBL" id="GLS01753.1"/>
    </source>
</evidence>
<dbReference type="Pfam" id="PF07690">
    <property type="entry name" value="MFS_1"/>
    <property type="match status" value="1"/>
</dbReference>
<proteinExistence type="predicted"/>
<keyword evidence="4 5" id="KW-0472">Membrane</keyword>
<feature type="transmembrane region" description="Helical" evidence="5">
    <location>
        <begin position="198"/>
        <end position="218"/>
    </location>
</feature>
<feature type="transmembrane region" description="Helical" evidence="5">
    <location>
        <begin position="224"/>
        <end position="243"/>
    </location>
</feature>
<feature type="domain" description="Major facilitator superfamily (MFS) profile" evidence="6">
    <location>
        <begin position="16"/>
        <end position="445"/>
    </location>
</feature>
<comment type="caution">
    <text evidence="7">The sequence shown here is derived from an EMBL/GenBank/DDBJ whole genome shotgun (WGS) entry which is preliminary data.</text>
</comment>
<keyword evidence="3 5" id="KW-1133">Transmembrane helix</keyword>
<feature type="transmembrane region" description="Helical" evidence="5">
    <location>
        <begin position="424"/>
        <end position="441"/>
    </location>
</feature>
<dbReference type="InterPro" id="IPR020846">
    <property type="entry name" value="MFS_dom"/>
</dbReference>
<evidence type="ECO:0000313" key="8">
    <source>
        <dbReference type="Proteomes" id="UP001156921"/>
    </source>
</evidence>
<feature type="transmembrane region" description="Helical" evidence="5">
    <location>
        <begin position="107"/>
        <end position="128"/>
    </location>
</feature>
<protein>
    <submittedName>
        <fullName evidence="7">MFS transporter</fullName>
    </submittedName>
</protein>
<evidence type="ECO:0000259" key="6">
    <source>
        <dbReference type="PROSITE" id="PS50850"/>
    </source>
</evidence>
<keyword evidence="8" id="KW-1185">Reference proteome</keyword>
<feature type="transmembrane region" description="Helical" evidence="5">
    <location>
        <begin position="82"/>
        <end position="101"/>
    </location>
</feature>
<organism evidence="7 8">
    <name type="scientific">Brevundimonas denitrificans</name>
    <dbReference type="NCBI Taxonomy" id="1443434"/>
    <lineage>
        <taxon>Bacteria</taxon>
        <taxon>Pseudomonadati</taxon>
        <taxon>Pseudomonadota</taxon>
        <taxon>Alphaproteobacteria</taxon>
        <taxon>Caulobacterales</taxon>
        <taxon>Caulobacteraceae</taxon>
        <taxon>Brevundimonas</taxon>
    </lineage>
</organism>
<accession>A0ABQ6BIG0</accession>
<dbReference type="PROSITE" id="PS50850">
    <property type="entry name" value="MFS"/>
    <property type="match status" value="1"/>
</dbReference>
<evidence type="ECO:0000256" key="3">
    <source>
        <dbReference type="ARBA" id="ARBA00022989"/>
    </source>
</evidence>
<feature type="transmembrane region" description="Helical" evidence="5">
    <location>
        <begin position="14"/>
        <end position="38"/>
    </location>
</feature>
<evidence type="ECO:0000256" key="1">
    <source>
        <dbReference type="ARBA" id="ARBA00004141"/>
    </source>
</evidence>
<dbReference type="Gene3D" id="1.20.1250.20">
    <property type="entry name" value="MFS general substrate transporter like domains"/>
    <property type="match status" value="1"/>
</dbReference>